<dbReference type="GO" id="GO:0016491">
    <property type="term" value="F:oxidoreductase activity"/>
    <property type="evidence" value="ECO:0007669"/>
    <property type="project" value="InterPro"/>
</dbReference>
<organism evidence="4 5">
    <name type="scientific">Geodermatophilus africanus</name>
    <dbReference type="NCBI Taxonomy" id="1137993"/>
    <lineage>
        <taxon>Bacteria</taxon>
        <taxon>Bacillati</taxon>
        <taxon>Actinomycetota</taxon>
        <taxon>Actinomycetes</taxon>
        <taxon>Geodermatophilales</taxon>
        <taxon>Geodermatophilaceae</taxon>
        <taxon>Geodermatophilus</taxon>
    </lineage>
</organism>
<feature type="region of interest" description="Disordered" evidence="2">
    <location>
        <begin position="432"/>
        <end position="453"/>
    </location>
</feature>
<protein>
    <submittedName>
        <fullName evidence="4">Monoamine oxidase</fullName>
    </submittedName>
</protein>
<sequence length="453" mass="48914">MPDEQDAIVIGAGLAGLTAARELGHAGRRVLLLEARDRLGGRAYTSHLGESEVELGGAFVHWFQPHVFAELTRYGLSFRVPPEPTRWSYISQGRRHDSTLAELMPRMEELFGRLFADTRAIMPLPHRPLTVEEAVAAVDHLSMQERLDTSDLTPEERDLANAVLSTSCSARCSEAGLTAMMRWYALSGWSFGLMLDAVGVYPLRTADLVHALLADGEPVVRTSTPVQAVEQHDDRVRVRIRGGEEFTGSAAVVAVPLNTLETVDFSPPLDPAKQAAARQGQASHGVKLWARVDDAPEPVFVMAPDSEPITFVATEQMFDDGGQLLVAFGPDARRLPPANEDAVRRAVADVLPSTSRVVEVTGHDWCADEFARGTWSVFRPGQLTGALGALQAPHGRVVFAGADLANGWNGFLDGAIESGLTAARTVAHLLRGDPAGGDGEPVDMTRRPMVTAR</sequence>
<evidence type="ECO:0000256" key="1">
    <source>
        <dbReference type="ARBA" id="ARBA00005995"/>
    </source>
</evidence>
<dbReference type="PANTHER" id="PTHR43563:SF1">
    <property type="entry name" value="AMINE OXIDASE [FLAVIN-CONTAINING] B"/>
    <property type="match status" value="1"/>
</dbReference>
<reference evidence="5" key="1">
    <citation type="submission" date="2016-10" db="EMBL/GenBank/DDBJ databases">
        <authorList>
            <person name="Varghese N."/>
            <person name="Submissions S."/>
        </authorList>
    </citation>
    <scope>NUCLEOTIDE SEQUENCE [LARGE SCALE GENOMIC DNA]</scope>
    <source>
        <strain evidence="5">DSM 45422</strain>
    </source>
</reference>
<comment type="similarity">
    <text evidence="1">Belongs to the flavin monoamine oxidase family.</text>
</comment>
<keyword evidence="5" id="KW-1185">Reference proteome</keyword>
<feature type="domain" description="Amine oxidase" evidence="3">
    <location>
        <begin position="14"/>
        <end position="426"/>
    </location>
</feature>
<evidence type="ECO:0000259" key="3">
    <source>
        <dbReference type="Pfam" id="PF01593"/>
    </source>
</evidence>
<accession>A0A1H3PMF3</accession>
<dbReference type="Gene3D" id="3.50.50.60">
    <property type="entry name" value="FAD/NAD(P)-binding domain"/>
    <property type="match status" value="1"/>
</dbReference>
<dbReference type="InterPro" id="IPR050703">
    <property type="entry name" value="Flavin_MAO"/>
</dbReference>
<name>A0A1H3PMF3_9ACTN</name>
<gene>
    <name evidence="4" type="ORF">SAMN05660209_04406</name>
</gene>
<dbReference type="EMBL" id="FNOT01000016">
    <property type="protein sequence ID" value="SDZ02227.1"/>
    <property type="molecule type" value="Genomic_DNA"/>
</dbReference>
<dbReference type="Pfam" id="PF01593">
    <property type="entry name" value="Amino_oxidase"/>
    <property type="match status" value="1"/>
</dbReference>
<dbReference type="Proteomes" id="UP000198921">
    <property type="component" value="Unassembled WGS sequence"/>
</dbReference>
<dbReference type="InterPro" id="IPR036188">
    <property type="entry name" value="FAD/NAD-bd_sf"/>
</dbReference>
<dbReference type="STRING" id="1137993.SAMN05660209_04406"/>
<dbReference type="Gene3D" id="3.90.660.10">
    <property type="match status" value="1"/>
</dbReference>
<dbReference type="InterPro" id="IPR002937">
    <property type="entry name" value="Amino_oxidase"/>
</dbReference>
<dbReference type="Gene3D" id="1.10.405.10">
    <property type="entry name" value="Guanine Nucleotide Dissociation Inhibitor, domain 1"/>
    <property type="match status" value="1"/>
</dbReference>
<dbReference type="SUPFAM" id="SSF51905">
    <property type="entry name" value="FAD/NAD(P)-binding domain"/>
    <property type="match status" value="1"/>
</dbReference>
<dbReference type="AlphaFoldDB" id="A0A1H3PMF3"/>
<dbReference type="PANTHER" id="PTHR43563">
    <property type="entry name" value="AMINE OXIDASE"/>
    <property type="match status" value="1"/>
</dbReference>
<proteinExistence type="inferred from homology"/>
<evidence type="ECO:0000256" key="2">
    <source>
        <dbReference type="SAM" id="MobiDB-lite"/>
    </source>
</evidence>
<evidence type="ECO:0000313" key="5">
    <source>
        <dbReference type="Proteomes" id="UP000198921"/>
    </source>
</evidence>
<evidence type="ECO:0000313" key="4">
    <source>
        <dbReference type="EMBL" id="SDZ02227.1"/>
    </source>
</evidence>
<dbReference type="RefSeq" id="WP_170856910.1">
    <property type="nucleotide sequence ID" value="NZ_FNOT01000016.1"/>
</dbReference>